<dbReference type="UniPathway" id="UPA00109">
    <property type="reaction ID" value="UER00188"/>
</dbReference>
<keyword evidence="12" id="KW-0670">Pyruvate</keyword>
<dbReference type="InterPro" id="IPR015793">
    <property type="entry name" value="Pyrv_Knase_brl"/>
</dbReference>
<dbReference type="EMBL" id="UYRV01122924">
    <property type="protein sequence ID" value="VDN33511.1"/>
    <property type="molecule type" value="Genomic_DNA"/>
</dbReference>
<protein>
    <recommendedName>
        <fullName evidence="4">pyruvate kinase</fullName>
        <ecNumber evidence="4">2.7.1.40</ecNumber>
    </recommendedName>
</protein>
<organism evidence="14 15">
    <name type="scientific">Cylicostephanus goldi</name>
    <name type="common">Nematode worm</name>
    <dbReference type="NCBI Taxonomy" id="71465"/>
    <lineage>
        <taxon>Eukaryota</taxon>
        <taxon>Metazoa</taxon>
        <taxon>Ecdysozoa</taxon>
        <taxon>Nematoda</taxon>
        <taxon>Chromadorea</taxon>
        <taxon>Rhabditida</taxon>
        <taxon>Rhabditina</taxon>
        <taxon>Rhabditomorpha</taxon>
        <taxon>Strongyloidea</taxon>
        <taxon>Strongylidae</taxon>
        <taxon>Cylicostephanus</taxon>
    </lineage>
</organism>
<evidence type="ECO:0000313" key="14">
    <source>
        <dbReference type="EMBL" id="VDN33511.1"/>
    </source>
</evidence>
<evidence type="ECO:0000256" key="10">
    <source>
        <dbReference type="ARBA" id="ARBA00022842"/>
    </source>
</evidence>
<sequence length="202" mass="22501">MAEPSSPNQRNIENYHDKHSTQLEQLCKLKLSEIQFHHRKTSIICTVGPSCNTVPKLRELILNGMNIARLNFSHGSYEEHAEVIARVREANENHYDPVAIALDTKGPEIRTGVLTGNKEVTLEQGKSIQLTTDKKYENNGTATCVYVDYVNLPRDVKKGSRIYVDDGLISLLVEDVSKNAVNCKVENGGVLGSRKVSRIALD</sequence>
<dbReference type="SUPFAM" id="SSF51621">
    <property type="entry name" value="Phosphoenolpyruvate/pyruvate domain"/>
    <property type="match status" value="1"/>
</dbReference>
<dbReference type="GO" id="GO:0016301">
    <property type="term" value="F:kinase activity"/>
    <property type="evidence" value="ECO:0007669"/>
    <property type="project" value="UniProtKB-KW"/>
</dbReference>
<dbReference type="EC" id="2.7.1.40" evidence="4"/>
<evidence type="ECO:0000256" key="11">
    <source>
        <dbReference type="ARBA" id="ARBA00023152"/>
    </source>
</evidence>
<evidence type="ECO:0000256" key="5">
    <source>
        <dbReference type="ARBA" id="ARBA00022679"/>
    </source>
</evidence>
<dbReference type="InterPro" id="IPR015813">
    <property type="entry name" value="Pyrv/PenolPyrv_kinase-like_dom"/>
</dbReference>
<evidence type="ECO:0000256" key="4">
    <source>
        <dbReference type="ARBA" id="ARBA00012142"/>
    </source>
</evidence>
<keyword evidence="9" id="KW-0067">ATP-binding</keyword>
<evidence type="ECO:0000256" key="12">
    <source>
        <dbReference type="ARBA" id="ARBA00023317"/>
    </source>
</evidence>
<name>A0A3P7NT51_CYLGO</name>
<keyword evidence="15" id="KW-1185">Reference proteome</keyword>
<gene>
    <name evidence="14" type="ORF">CGOC_LOCUS12407</name>
</gene>
<dbReference type="PANTHER" id="PTHR11817">
    <property type="entry name" value="PYRUVATE KINASE"/>
    <property type="match status" value="1"/>
</dbReference>
<dbReference type="AlphaFoldDB" id="A0A3P7NT51"/>
<keyword evidence="11" id="KW-0324">Glycolysis</keyword>
<dbReference type="Gene3D" id="3.20.20.60">
    <property type="entry name" value="Phosphoenolpyruvate-binding domains"/>
    <property type="match status" value="1"/>
</dbReference>
<keyword evidence="10" id="KW-0460">Magnesium</keyword>
<comment type="pathway">
    <text evidence="2">Carbohydrate degradation; glycolysis; pyruvate from D-glyceraldehyde 3-phosphate: step 5/5.</text>
</comment>
<keyword evidence="5" id="KW-0808">Transferase</keyword>
<dbReference type="GO" id="GO:0004743">
    <property type="term" value="F:pyruvate kinase activity"/>
    <property type="evidence" value="ECO:0007669"/>
    <property type="project" value="UniProtKB-EC"/>
</dbReference>
<comment type="cofactor">
    <cofactor evidence="1">
        <name>K(+)</name>
        <dbReference type="ChEBI" id="CHEBI:29103"/>
    </cofactor>
</comment>
<dbReference type="InterPro" id="IPR001697">
    <property type="entry name" value="Pyr_Knase"/>
</dbReference>
<evidence type="ECO:0000256" key="7">
    <source>
        <dbReference type="ARBA" id="ARBA00022741"/>
    </source>
</evidence>
<evidence type="ECO:0000313" key="15">
    <source>
        <dbReference type="Proteomes" id="UP000271889"/>
    </source>
</evidence>
<keyword evidence="7" id="KW-0547">Nucleotide-binding</keyword>
<keyword evidence="8" id="KW-0418">Kinase</keyword>
<dbReference type="InterPro" id="IPR040442">
    <property type="entry name" value="Pyrv_kinase-like_dom_sf"/>
</dbReference>
<reference evidence="14 15" key="1">
    <citation type="submission" date="2018-11" db="EMBL/GenBank/DDBJ databases">
        <authorList>
            <consortium name="Pathogen Informatics"/>
        </authorList>
    </citation>
    <scope>NUCLEOTIDE SEQUENCE [LARGE SCALE GENOMIC DNA]</scope>
</reference>
<evidence type="ECO:0000256" key="9">
    <source>
        <dbReference type="ARBA" id="ARBA00022840"/>
    </source>
</evidence>
<accession>A0A3P7NT51</accession>
<dbReference type="OrthoDB" id="108365at2759"/>
<evidence type="ECO:0000256" key="1">
    <source>
        <dbReference type="ARBA" id="ARBA00001958"/>
    </source>
</evidence>
<dbReference type="SUPFAM" id="SSF50800">
    <property type="entry name" value="PK beta-barrel domain-like"/>
    <property type="match status" value="1"/>
</dbReference>
<dbReference type="InterPro" id="IPR011037">
    <property type="entry name" value="Pyrv_Knase-like_insert_dom_sf"/>
</dbReference>
<comment type="similarity">
    <text evidence="3">Belongs to the pyruvate kinase family.</text>
</comment>
<evidence type="ECO:0000256" key="6">
    <source>
        <dbReference type="ARBA" id="ARBA00022723"/>
    </source>
</evidence>
<feature type="domain" description="Pyruvate kinase barrel" evidence="13">
    <location>
        <begin position="39"/>
        <end position="195"/>
    </location>
</feature>
<dbReference type="Proteomes" id="UP000271889">
    <property type="component" value="Unassembled WGS sequence"/>
</dbReference>
<dbReference type="Gene3D" id="2.40.33.10">
    <property type="entry name" value="PK beta-barrel domain-like"/>
    <property type="match status" value="1"/>
</dbReference>
<keyword evidence="6" id="KW-0479">Metal-binding</keyword>
<dbReference type="GO" id="GO:0000287">
    <property type="term" value="F:magnesium ion binding"/>
    <property type="evidence" value="ECO:0007669"/>
    <property type="project" value="InterPro"/>
</dbReference>
<evidence type="ECO:0000256" key="8">
    <source>
        <dbReference type="ARBA" id="ARBA00022777"/>
    </source>
</evidence>
<dbReference type="GO" id="GO:0030955">
    <property type="term" value="F:potassium ion binding"/>
    <property type="evidence" value="ECO:0007669"/>
    <property type="project" value="InterPro"/>
</dbReference>
<proteinExistence type="inferred from homology"/>
<evidence type="ECO:0000256" key="3">
    <source>
        <dbReference type="ARBA" id="ARBA00008663"/>
    </source>
</evidence>
<evidence type="ECO:0000256" key="2">
    <source>
        <dbReference type="ARBA" id="ARBA00004997"/>
    </source>
</evidence>
<dbReference type="Pfam" id="PF00224">
    <property type="entry name" value="PK"/>
    <property type="match status" value="1"/>
</dbReference>
<dbReference type="InterPro" id="IPR015806">
    <property type="entry name" value="Pyrv_Knase_insert_dom_sf"/>
</dbReference>
<evidence type="ECO:0000259" key="13">
    <source>
        <dbReference type="Pfam" id="PF00224"/>
    </source>
</evidence>
<dbReference type="GO" id="GO:0005524">
    <property type="term" value="F:ATP binding"/>
    <property type="evidence" value="ECO:0007669"/>
    <property type="project" value="UniProtKB-KW"/>
</dbReference>